<sequence length="186" mass="20629">MAPLPAAPKTRHSRSLMLNLSQTIRLVEGIHGAMPELRSVVTRQSHGTYATLEMRYRVDRVLRLDPCSGVCQIIDLTAAAISHSCEWTDEYTFASVLQRKIARNVRILSLSHPGPGFDFNDAVPSEDTEVDGLYLGDMKIIPDESTALSSFSLQMRSNAQSRCFKLEVPLSFIDIGSGSWHYGTSE</sequence>
<dbReference type="EMBL" id="DS028099">
    <property type="protein sequence ID" value="KMP09346.1"/>
    <property type="molecule type" value="Genomic_DNA"/>
</dbReference>
<evidence type="ECO:0000313" key="1">
    <source>
        <dbReference type="EMBL" id="KMP09346.1"/>
    </source>
</evidence>
<proteinExistence type="predicted"/>
<gene>
    <name evidence="1" type="ORF">CIRG_09516</name>
</gene>
<accession>A0A0J6YL16</accession>
<organism evidence="1 2">
    <name type="scientific">Coccidioides immitis RMSCC 2394</name>
    <dbReference type="NCBI Taxonomy" id="404692"/>
    <lineage>
        <taxon>Eukaryota</taxon>
        <taxon>Fungi</taxon>
        <taxon>Dikarya</taxon>
        <taxon>Ascomycota</taxon>
        <taxon>Pezizomycotina</taxon>
        <taxon>Eurotiomycetes</taxon>
        <taxon>Eurotiomycetidae</taxon>
        <taxon>Onygenales</taxon>
        <taxon>Onygenaceae</taxon>
        <taxon>Coccidioides</taxon>
    </lineage>
</organism>
<name>A0A0J6YL16_COCIT</name>
<dbReference type="Proteomes" id="UP000054565">
    <property type="component" value="Unassembled WGS sequence"/>
</dbReference>
<protein>
    <submittedName>
        <fullName evidence="1">Uncharacterized protein</fullName>
    </submittedName>
</protein>
<reference evidence="2" key="1">
    <citation type="journal article" date="2010" name="Genome Res.">
        <title>Population genomic sequencing of Coccidioides fungi reveals recent hybridization and transposon control.</title>
        <authorList>
            <person name="Neafsey D.E."/>
            <person name="Barker B.M."/>
            <person name="Sharpton T.J."/>
            <person name="Stajich J.E."/>
            <person name="Park D.J."/>
            <person name="Whiston E."/>
            <person name="Hung C.-Y."/>
            <person name="McMahan C."/>
            <person name="White J."/>
            <person name="Sykes S."/>
            <person name="Heiman D."/>
            <person name="Young S."/>
            <person name="Zeng Q."/>
            <person name="Abouelleil A."/>
            <person name="Aftuck L."/>
            <person name="Bessette D."/>
            <person name="Brown A."/>
            <person name="FitzGerald M."/>
            <person name="Lui A."/>
            <person name="Macdonald J.P."/>
            <person name="Priest M."/>
            <person name="Orbach M.J."/>
            <person name="Galgiani J.N."/>
            <person name="Kirkland T.N."/>
            <person name="Cole G.T."/>
            <person name="Birren B.W."/>
            <person name="Henn M.R."/>
            <person name="Taylor J.W."/>
            <person name="Rounsley S.D."/>
        </authorList>
    </citation>
    <scope>NUCLEOTIDE SEQUENCE [LARGE SCALE GENOMIC DNA]</scope>
    <source>
        <strain evidence="2">RMSCC 2394</strain>
    </source>
</reference>
<evidence type="ECO:0000313" key="2">
    <source>
        <dbReference type="Proteomes" id="UP000054565"/>
    </source>
</evidence>
<dbReference type="AlphaFoldDB" id="A0A0J6YL16"/>